<name>A0A382AK34_9ZZZZ</name>
<proteinExistence type="predicted"/>
<dbReference type="EMBL" id="UINC01025692">
    <property type="protein sequence ID" value="SVB01749.1"/>
    <property type="molecule type" value="Genomic_DNA"/>
</dbReference>
<dbReference type="PANTHER" id="PTHR43757:SF2">
    <property type="entry name" value="AMINOMETHYLTRANSFERASE, MITOCHONDRIAL"/>
    <property type="match status" value="1"/>
</dbReference>
<dbReference type="Pfam" id="PF08669">
    <property type="entry name" value="GCV_T_C"/>
    <property type="match status" value="1"/>
</dbReference>
<protein>
    <recommendedName>
        <fullName evidence="5">Aminomethyltransferase folate-binding domain-containing protein</fullName>
    </recommendedName>
</protein>
<feature type="domain" description="Aminomethyltransferase C-terminal" evidence="3">
    <location>
        <begin position="300"/>
        <end position="363"/>
    </location>
</feature>
<feature type="non-terminal residue" evidence="4">
    <location>
        <position position="1"/>
    </location>
</feature>
<reference evidence="4" key="1">
    <citation type="submission" date="2018-05" db="EMBL/GenBank/DDBJ databases">
        <authorList>
            <person name="Lanie J.A."/>
            <person name="Ng W.-L."/>
            <person name="Kazmierczak K.M."/>
            <person name="Andrzejewski T.M."/>
            <person name="Davidsen T.M."/>
            <person name="Wayne K.J."/>
            <person name="Tettelin H."/>
            <person name="Glass J.I."/>
            <person name="Rusch D."/>
            <person name="Podicherti R."/>
            <person name="Tsui H.-C.T."/>
            <person name="Winkler M.E."/>
        </authorList>
    </citation>
    <scope>NUCLEOTIDE SEQUENCE</scope>
</reference>
<dbReference type="InterPro" id="IPR027266">
    <property type="entry name" value="TrmE/GcvT-like"/>
</dbReference>
<dbReference type="PANTHER" id="PTHR43757">
    <property type="entry name" value="AMINOMETHYLTRANSFERASE"/>
    <property type="match status" value="1"/>
</dbReference>
<dbReference type="InterPro" id="IPR028896">
    <property type="entry name" value="GcvT/YgfZ/DmdA"/>
</dbReference>
<accession>A0A382AK34</accession>
<keyword evidence="1" id="KW-0809">Transit peptide</keyword>
<dbReference type="InterPro" id="IPR013977">
    <property type="entry name" value="GcvT_C"/>
</dbReference>
<evidence type="ECO:0000259" key="3">
    <source>
        <dbReference type="Pfam" id="PF08669"/>
    </source>
</evidence>
<dbReference type="NCBIfam" id="TIGR03317">
    <property type="entry name" value="ygfZ_signature"/>
    <property type="match status" value="1"/>
</dbReference>
<organism evidence="4">
    <name type="scientific">marine metagenome</name>
    <dbReference type="NCBI Taxonomy" id="408172"/>
    <lineage>
        <taxon>unclassified sequences</taxon>
        <taxon>metagenomes</taxon>
        <taxon>ecological metagenomes</taxon>
    </lineage>
</organism>
<evidence type="ECO:0000313" key="4">
    <source>
        <dbReference type="EMBL" id="SVB01749.1"/>
    </source>
</evidence>
<evidence type="ECO:0000256" key="1">
    <source>
        <dbReference type="ARBA" id="ARBA00022946"/>
    </source>
</evidence>
<dbReference type="AlphaFoldDB" id="A0A382AK34"/>
<dbReference type="SUPFAM" id="SSF103025">
    <property type="entry name" value="Folate-binding domain"/>
    <property type="match status" value="1"/>
</dbReference>
<dbReference type="InterPro" id="IPR006222">
    <property type="entry name" value="GCVT_N"/>
</dbReference>
<dbReference type="InterPro" id="IPR017703">
    <property type="entry name" value="YgfZ/GCV_T_CS"/>
</dbReference>
<feature type="domain" description="GCVT N-terminal" evidence="2">
    <location>
        <begin position="11"/>
        <end position="278"/>
    </location>
</feature>
<evidence type="ECO:0000259" key="2">
    <source>
        <dbReference type="Pfam" id="PF01571"/>
    </source>
</evidence>
<gene>
    <name evidence="4" type="ORF">METZ01_LOCUS154603</name>
</gene>
<dbReference type="Pfam" id="PF01571">
    <property type="entry name" value="GCV_T"/>
    <property type="match status" value="1"/>
</dbReference>
<dbReference type="SUPFAM" id="SSF101790">
    <property type="entry name" value="Aminomethyltransferase beta-barrel domain"/>
    <property type="match status" value="1"/>
</dbReference>
<dbReference type="PIRSF" id="PIRSF006487">
    <property type="entry name" value="GcvT"/>
    <property type="match status" value="1"/>
</dbReference>
<evidence type="ECO:0008006" key="5">
    <source>
        <dbReference type="Google" id="ProtNLM"/>
    </source>
</evidence>
<dbReference type="InterPro" id="IPR029043">
    <property type="entry name" value="GcvT/YgfZ_C"/>
</dbReference>
<sequence>VSEVRVKGLRHRDHEAAGALFAQVRGIEMPRHYGDPTEEYDAAIRAVAVRDRSHRSRLLVRGLAPIETLTGVFTGQMPIAPKPLDGGGMGGVAQYSTALTPKGKMVADFWMMRGPESEEESLLLDVPSSAIKSLVKHLGRYVPPRLASIENASEETGLLTVLGPEGAPMISELVMDRHVSADSLMGLGEGGFIVLGTGLDRVWVVKTMDVATPAWDLFLSGKQVMELWRELLQHGAKPVGVGVWDVLRVEAGRPAYGQDMDDSTLLSETGLVDRAVDHNKGCYTGQEVIVRIRDRGHVNRSFRGLLLADGPIPKSNAELFHDGRAAGHITSVVESPRYGGGIALGYVRKEVFTGDRVAVASPDGPIAEVRDLNSHWALS</sequence>
<dbReference type="Gene3D" id="3.30.1360.120">
    <property type="entry name" value="Probable tRNA modification gtpase trme, domain 1"/>
    <property type="match status" value="1"/>
</dbReference>